<evidence type="ECO:0000313" key="1">
    <source>
        <dbReference type="EMBL" id="NYF78250.1"/>
    </source>
</evidence>
<dbReference type="Proteomes" id="UP000589520">
    <property type="component" value="Unassembled WGS sequence"/>
</dbReference>
<proteinExistence type="predicted"/>
<dbReference type="SUPFAM" id="SSF52266">
    <property type="entry name" value="SGNH hydrolase"/>
    <property type="match status" value="1"/>
</dbReference>
<comment type="caution">
    <text evidence="1">The sequence shown here is derived from an EMBL/GenBank/DDBJ whole genome shotgun (WGS) entry which is preliminary data.</text>
</comment>
<dbReference type="RefSeq" id="WP_179487510.1">
    <property type="nucleotide sequence ID" value="NZ_JACCCW010000001.1"/>
</dbReference>
<reference evidence="1 2" key="1">
    <citation type="submission" date="2020-07" db="EMBL/GenBank/DDBJ databases">
        <title>Genomic Encyclopedia of Type Strains, Phase IV (KMG-V): Genome sequencing to study the core and pangenomes of soil and plant-associated prokaryotes.</title>
        <authorList>
            <person name="Whitman W."/>
        </authorList>
    </citation>
    <scope>NUCLEOTIDE SEQUENCE [LARGE SCALE GENOMIC DNA]</scope>
    <source>
        <strain evidence="1 2">X4EP2</strain>
    </source>
</reference>
<dbReference type="InterPro" id="IPR036514">
    <property type="entry name" value="SGNH_hydro_sf"/>
</dbReference>
<keyword evidence="2" id="KW-1185">Reference proteome</keyword>
<accession>A0A7Y9TG20</accession>
<protein>
    <submittedName>
        <fullName evidence="1">Lysophospholipase L1-like esterase</fullName>
    </submittedName>
</protein>
<evidence type="ECO:0000313" key="2">
    <source>
        <dbReference type="Proteomes" id="UP000589520"/>
    </source>
</evidence>
<name>A0A7Y9TG20_9BACT</name>
<sequence length="345" mass="36068">MLAGCGSNIYSAIVTTSSAKYRAYGDSITAGATLADPATQAYPALVAQDENLTLANNAISGDQACDVPTRQIFANADSPSLVAPPKYSLLIGTNDVDRKGTGDYEAIYILCHQAAIAWLALPVEYKVLANSTGVTTTGSGAIDTTNHWNAWTTGALGSSISFTITTSSIGPIYAWPRIDDTNPGTYTYSLDGVVLGTGNTQTTPRIATGNGTTNSLGLLRLPAVAIGKHVVTFTQTSAGSNGMSIVGIGAPRKVETSTLPTVLVGTIPFQLHGPHGDACSLSDAPCLKYIQDIQADVDLFSGDGLDVRLFDTRQYMFGTSSEMNDPLHPNAKGQIELSHAVEAVF</sequence>
<gene>
    <name evidence="1" type="ORF">HDF17_000537</name>
</gene>
<dbReference type="Gene3D" id="3.40.50.1110">
    <property type="entry name" value="SGNH hydrolase"/>
    <property type="match status" value="1"/>
</dbReference>
<dbReference type="GO" id="GO:0016788">
    <property type="term" value="F:hydrolase activity, acting on ester bonds"/>
    <property type="evidence" value="ECO:0007669"/>
    <property type="project" value="UniProtKB-ARBA"/>
</dbReference>
<dbReference type="EMBL" id="JACCCW010000001">
    <property type="protein sequence ID" value="NYF78250.1"/>
    <property type="molecule type" value="Genomic_DNA"/>
</dbReference>
<organism evidence="1 2">
    <name type="scientific">Granulicella arctica</name>
    <dbReference type="NCBI Taxonomy" id="940613"/>
    <lineage>
        <taxon>Bacteria</taxon>
        <taxon>Pseudomonadati</taxon>
        <taxon>Acidobacteriota</taxon>
        <taxon>Terriglobia</taxon>
        <taxon>Terriglobales</taxon>
        <taxon>Acidobacteriaceae</taxon>
        <taxon>Granulicella</taxon>
    </lineage>
</organism>
<dbReference type="AlphaFoldDB" id="A0A7Y9TG20"/>